<accession>A0A8T0R2M7</accession>
<gene>
    <name evidence="2" type="ORF">PVAP13_6NG250303</name>
</gene>
<dbReference type="AlphaFoldDB" id="A0A8T0R2M7"/>
<evidence type="ECO:0000313" key="3">
    <source>
        <dbReference type="Proteomes" id="UP000823388"/>
    </source>
</evidence>
<organism evidence="2 3">
    <name type="scientific">Panicum virgatum</name>
    <name type="common">Blackwell switchgrass</name>
    <dbReference type="NCBI Taxonomy" id="38727"/>
    <lineage>
        <taxon>Eukaryota</taxon>
        <taxon>Viridiplantae</taxon>
        <taxon>Streptophyta</taxon>
        <taxon>Embryophyta</taxon>
        <taxon>Tracheophyta</taxon>
        <taxon>Spermatophyta</taxon>
        <taxon>Magnoliopsida</taxon>
        <taxon>Liliopsida</taxon>
        <taxon>Poales</taxon>
        <taxon>Poaceae</taxon>
        <taxon>PACMAD clade</taxon>
        <taxon>Panicoideae</taxon>
        <taxon>Panicodae</taxon>
        <taxon>Paniceae</taxon>
        <taxon>Panicinae</taxon>
        <taxon>Panicum</taxon>
        <taxon>Panicum sect. Hiantes</taxon>
    </lineage>
</organism>
<feature type="region of interest" description="Disordered" evidence="1">
    <location>
        <begin position="270"/>
        <end position="342"/>
    </location>
</feature>
<evidence type="ECO:0000256" key="1">
    <source>
        <dbReference type="SAM" id="MobiDB-lite"/>
    </source>
</evidence>
<comment type="caution">
    <text evidence="2">The sequence shown here is derived from an EMBL/GenBank/DDBJ whole genome shotgun (WGS) entry which is preliminary data.</text>
</comment>
<keyword evidence="3" id="KW-1185">Reference proteome</keyword>
<sequence>MDFPEAHPGNPDFRPDHAVACAARTPTLADEKRSLELHALLAVQADGRARLTDDQVRRDALRQLRISELALSVTKIAAATFLLRFSDPALRTAALVSRGIKVGHTNLHLRPWTRQFGAAASKIRYRVRLCLEGVPPHAWQCEVVAPLFSQPSFVDRICDKRYKENEKECFCLWLWTDDPTGIAKSGTLQIEEPITVSEEYFIHLGDMGSPYQRSNEAELLKYDVLIHIDLVQDFFTSPTNGLPSVEPEEEWPVCYRHYWVLGVRDGEMAEPRRRSVHDRLGGRRRDDSPPGDGQGGARRTQFPPPSLHYRHADGRFAGSSRSGTGNFGAGSQGRHGYRRGGVDAVEEDVQRKTKSGVRTVEGDATGQPVSCAVPKQFGLSEDLSWAGCQFLVGETQFKSACSPLVDPMQEEADLQLASGGSSGPGSMGDEVQMHDVAGGGTDHGVGQQTDAGAEMLSSLPGSGAGVISTVPAGQWIPEGPVVSPGVVGSGVVAGPCSVVPGQAVGGPPLGSQEPAGLTTDCGSAMALGDVQAAGTSVLDTRLLHFFVPIKRPVLQTPVAKLRATSAAKKRMDTLIPQKENLGSTTRSVRRSSRLANKPRSNLSVEEKATALLIKKCGLAENITTPTAADQNKLHTQFVGPLEANVVGGMRDMFGLSEEGAPDKLGALLIDAEA</sequence>
<dbReference type="PANTHER" id="PTHR33087:SF31">
    <property type="entry name" value="OS06G0482850 PROTEIN"/>
    <property type="match status" value="1"/>
</dbReference>
<protein>
    <submittedName>
        <fullName evidence="2">Uncharacterized protein</fullName>
    </submittedName>
</protein>
<feature type="region of interest" description="Disordered" evidence="1">
    <location>
        <begin position="581"/>
        <end position="601"/>
    </location>
</feature>
<name>A0A8T0R2M7_PANVG</name>
<feature type="region of interest" description="Disordered" evidence="1">
    <location>
        <begin position="415"/>
        <end position="448"/>
    </location>
</feature>
<dbReference type="PANTHER" id="PTHR33087">
    <property type="entry name" value="OS07G0539200 PROTEIN"/>
    <property type="match status" value="1"/>
</dbReference>
<evidence type="ECO:0000313" key="2">
    <source>
        <dbReference type="EMBL" id="KAG2579243.1"/>
    </source>
</evidence>
<dbReference type="Proteomes" id="UP000823388">
    <property type="component" value="Chromosome 6N"/>
</dbReference>
<dbReference type="EMBL" id="CM029048">
    <property type="protein sequence ID" value="KAG2579243.1"/>
    <property type="molecule type" value="Genomic_DNA"/>
</dbReference>
<dbReference type="InterPro" id="IPR053253">
    <property type="entry name" value="Sex_diff_modulator"/>
</dbReference>
<reference evidence="2" key="1">
    <citation type="submission" date="2020-05" db="EMBL/GenBank/DDBJ databases">
        <title>WGS assembly of Panicum virgatum.</title>
        <authorList>
            <person name="Lovell J.T."/>
            <person name="Jenkins J."/>
            <person name="Shu S."/>
            <person name="Juenger T.E."/>
            <person name="Schmutz J."/>
        </authorList>
    </citation>
    <scope>NUCLEOTIDE SEQUENCE</scope>
    <source>
        <strain evidence="2">AP13</strain>
    </source>
</reference>
<feature type="compositionally biased region" description="Basic and acidic residues" evidence="1">
    <location>
        <begin position="270"/>
        <end position="288"/>
    </location>
</feature>
<proteinExistence type="predicted"/>